<keyword evidence="3" id="KW-1185">Reference proteome</keyword>
<organism evidence="2 3">
    <name type="scientific">Polarella glacialis</name>
    <name type="common">Dinoflagellate</name>
    <dbReference type="NCBI Taxonomy" id="89957"/>
    <lineage>
        <taxon>Eukaryota</taxon>
        <taxon>Sar</taxon>
        <taxon>Alveolata</taxon>
        <taxon>Dinophyceae</taxon>
        <taxon>Suessiales</taxon>
        <taxon>Suessiaceae</taxon>
        <taxon>Polarella</taxon>
    </lineage>
</organism>
<dbReference type="AlphaFoldDB" id="A0A813G7I7"/>
<feature type="region of interest" description="Disordered" evidence="1">
    <location>
        <begin position="1"/>
        <end position="35"/>
    </location>
</feature>
<accession>A0A813G7I7</accession>
<feature type="compositionally biased region" description="Low complexity" evidence="1">
    <location>
        <begin position="149"/>
        <end position="158"/>
    </location>
</feature>
<protein>
    <submittedName>
        <fullName evidence="2">Uncharacterized protein</fullName>
    </submittedName>
</protein>
<evidence type="ECO:0000313" key="3">
    <source>
        <dbReference type="Proteomes" id="UP000654075"/>
    </source>
</evidence>
<proteinExistence type="predicted"/>
<gene>
    <name evidence="2" type="ORF">PGLA1383_LOCUS38566</name>
</gene>
<dbReference type="EMBL" id="CAJNNV010027633">
    <property type="protein sequence ID" value="CAE8621047.1"/>
    <property type="molecule type" value="Genomic_DNA"/>
</dbReference>
<comment type="caution">
    <text evidence="2">The sequence shown here is derived from an EMBL/GenBank/DDBJ whole genome shotgun (WGS) entry which is preliminary data.</text>
</comment>
<feature type="compositionally biased region" description="Polar residues" evidence="1">
    <location>
        <begin position="10"/>
        <end position="24"/>
    </location>
</feature>
<reference evidence="2" key="1">
    <citation type="submission" date="2021-02" db="EMBL/GenBank/DDBJ databases">
        <authorList>
            <person name="Dougan E. K."/>
            <person name="Rhodes N."/>
            <person name="Thang M."/>
            <person name="Chan C."/>
        </authorList>
    </citation>
    <scope>NUCLEOTIDE SEQUENCE</scope>
</reference>
<feature type="region of interest" description="Disordered" evidence="1">
    <location>
        <begin position="81"/>
        <end position="166"/>
    </location>
</feature>
<dbReference type="Proteomes" id="UP000654075">
    <property type="component" value="Unassembled WGS sequence"/>
</dbReference>
<evidence type="ECO:0000313" key="2">
    <source>
        <dbReference type="EMBL" id="CAE8621047.1"/>
    </source>
</evidence>
<name>A0A813G7I7_POLGL</name>
<sequence length="321" mass="34180">MKAISALPVGQSSCRQRSPPQVTRSPREDQQQDNAIGAELAALFKSVIVTRTGVAQQAPSALRYSNSGSGTFAPLEPIRKMQESVESRATPAPTCLIGDARVSPRQLPPRSCVPLSPREWSHLEPSTSSPSPAAPRKVAPTRHSGAGAPSPLVGRRSGPPSPPLRRERAILQTGQPYGLDDFARSVQELPQWPSIAAFRAPRPISGSTSLPKPALISAEALAQVVSAATRAAQAAIAVAEAASSQTPRLRLAQPRFWPSRPESVPPLQFPAAHGPSGSLPSPVLHLPRSHVRIAFVLLLVMEAWSIFTACISTSLPVQFEY</sequence>
<feature type="compositionally biased region" description="Low complexity" evidence="1">
    <location>
        <begin position="125"/>
        <end position="135"/>
    </location>
</feature>
<evidence type="ECO:0000256" key="1">
    <source>
        <dbReference type="SAM" id="MobiDB-lite"/>
    </source>
</evidence>